<dbReference type="EMBL" id="QUTH01002867">
    <property type="protein sequence ID" value="RHZ23401.1"/>
    <property type="molecule type" value="Genomic_DNA"/>
</dbReference>
<dbReference type="Proteomes" id="UP000285712">
    <property type="component" value="Unassembled WGS sequence"/>
</dbReference>
<evidence type="ECO:0000313" key="2">
    <source>
        <dbReference type="EMBL" id="RHY90370.1"/>
    </source>
</evidence>
<name>A0A3R6X3M4_APHAT</name>
<dbReference type="Proteomes" id="UP000285430">
    <property type="component" value="Unassembled WGS sequence"/>
</dbReference>
<dbReference type="EMBL" id="QUTG01003768">
    <property type="protein sequence ID" value="RHY90370.1"/>
    <property type="molecule type" value="Genomic_DNA"/>
</dbReference>
<proteinExistence type="predicted"/>
<sequence length="606" mass="68495">MTDVSAAAATISMDPQGAVAVTPLPQDASGPLGADVTSLKDAVAGHDTPIPTELVSPAVLSTLEGSSDDIPVEKMSHMVEEIKDILTLSPSKIPVRKAAASPSKFELDMEHTPPPAPMGAEVSPAKRKSMSPSQKDDMANRLYSKAMELKEKRDNLYRQPKEECTFKPTINRTPSKREDATEKDRFLALHEQAEDMARRKEELKQNLEAQFTYKPEISNLSRRLSARHDTDVSKSTSRVEELYKNHQEIEAKREEKKKELEKKDAVECTFQPKINKKTKSPPKQQPLYDADLQKQKRLEKERKKAELEMAECSFKPHTTATAKGKAAGGDKSFFDRLHEADKKKNERLDALRKAKEDKLVQESTFRPAINEPKHHPNAAKAANKPDKVPFHERLFNKELQQTQAVEREQKKLDLESQVCTFKPEILAAPTTAGLERRGSIFDRLYDETKKKQEMLDLAEQEKLKKEMEECTFKPQVLVDPAIILKDLPTEPVWERLSNDKKQILEDREKRKEQLEQKECTFKPNIQGSAAESNRRMSLRRPSSPTLQRSPSKCVDKPVDAAEVQGVEGQVEPMTSVTGADNSESKAILNNYDNWAATLEEKMLQLQ</sequence>
<feature type="region of interest" description="Disordered" evidence="1">
    <location>
        <begin position="150"/>
        <end position="182"/>
    </location>
</feature>
<dbReference type="VEuPathDB" id="FungiDB:H257_18314"/>
<feature type="region of interest" description="Disordered" evidence="1">
    <location>
        <begin position="270"/>
        <end position="304"/>
    </location>
</feature>
<comment type="caution">
    <text evidence="2">The sequence shown here is derived from an EMBL/GenBank/DDBJ whole genome shotgun (WGS) entry which is preliminary data.</text>
</comment>
<evidence type="ECO:0000256" key="1">
    <source>
        <dbReference type="SAM" id="MobiDB-lite"/>
    </source>
</evidence>
<evidence type="ECO:0000313" key="4">
    <source>
        <dbReference type="Proteomes" id="UP000285430"/>
    </source>
</evidence>
<feature type="region of interest" description="Disordered" evidence="1">
    <location>
        <begin position="345"/>
        <end position="384"/>
    </location>
</feature>
<evidence type="ECO:0000313" key="5">
    <source>
        <dbReference type="Proteomes" id="UP000285712"/>
    </source>
</evidence>
<feature type="compositionally biased region" description="Basic and acidic residues" evidence="1">
    <location>
        <begin position="291"/>
        <end position="304"/>
    </location>
</feature>
<organism evidence="2 5">
    <name type="scientific">Aphanomyces astaci</name>
    <name type="common">Crayfish plague agent</name>
    <dbReference type="NCBI Taxonomy" id="112090"/>
    <lineage>
        <taxon>Eukaryota</taxon>
        <taxon>Sar</taxon>
        <taxon>Stramenopiles</taxon>
        <taxon>Oomycota</taxon>
        <taxon>Saprolegniomycetes</taxon>
        <taxon>Saprolegniales</taxon>
        <taxon>Verrucalvaceae</taxon>
        <taxon>Aphanomyces</taxon>
    </lineage>
</organism>
<protein>
    <submittedName>
        <fullName evidence="2">Uncharacterized protein</fullName>
    </submittedName>
</protein>
<evidence type="ECO:0000313" key="3">
    <source>
        <dbReference type="EMBL" id="RHZ23401.1"/>
    </source>
</evidence>
<feature type="compositionally biased region" description="Basic and acidic residues" evidence="1">
    <location>
        <begin position="345"/>
        <end position="360"/>
    </location>
</feature>
<gene>
    <name evidence="2" type="ORF">DYB35_005471</name>
    <name evidence="3" type="ORF">DYB37_001735</name>
</gene>
<feature type="region of interest" description="Disordered" evidence="1">
    <location>
        <begin position="105"/>
        <end position="137"/>
    </location>
</feature>
<dbReference type="PANTHER" id="PTHR37028:SF4">
    <property type="entry name" value="ALMS MOTIF DOMAIN-CONTAINING PROTEIN"/>
    <property type="match status" value="1"/>
</dbReference>
<dbReference type="AlphaFoldDB" id="A0A3R6X3M4"/>
<reference evidence="4 5" key="1">
    <citation type="submission" date="2018-08" db="EMBL/GenBank/DDBJ databases">
        <title>Aphanomyces genome sequencing and annotation.</title>
        <authorList>
            <person name="Minardi D."/>
            <person name="Oidtmann B."/>
            <person name="Van Der Giezen M."/>
            <person name="Studholme D.J."/>
        </authorList>
    </citation>
    <scope>NUCLEOTIDE SEQUENCE [LARGE SCALE GENOMIC DNA]</scope>
    <source>
        <strain evidence="3 4">Da</strain>
        <strain evidence="2 5">Sv</strain>
    </source>
</reference>
<feature type="compositionally biased region" description="Basic and acidic residues" evidence="1">
    <location>
        <begin position="150"/>
        <end position="165"/>
    </location>
</feature>
<feature type="region of interest" description="Disordered" evidence="1">
    <location>
        <begin position="524"/>
        <end position="553"/>
    </location>
</feature>
<dbReference type="PANTHER" id="PTHR37028">
    <property type="entry name" value="UNNAMED PRODUCT-RELATED"/>
    <property type="match status" value="1"/>
</dbReference>
<accession>A0A3R6X3M4</accession>
<feature type="compositionally biased region" description="Polar residues" evidence="1">
    <location>
        <begin position="540"/>
        <end position="550"/>
    </location>
</feature>